<dbReference type="Pfam" id="PF25559">
    <property type="entry name" value="DUF7931"/>
    <property type="match status" value="1"/>
</dbReference>
<feature type="domain" description="N-acetyltransferase" evidence="3">
    <location>
        <begin position="6"/>
        <end position="144"/>
    </location>
</feature>
<evidence type="ECO:0000313" key="5">
    <source>
        <dbReference type="Proteomes" id="UP000241074"/>
    </source>
</evidence>
<dbReference type="SUPFAM" id="SSF55729">
    <property type="entry name" value="Acyl-CoA N-acyltransferases (Nat)"/>
    <property type="match status" value="1"/>
</dbReference>
<dbReference type="Gene3D" id="3.40.630.30">
    <property type="match status" value="1"/>
</dbReference>
<dbReference type="OrthoDB" id="9796171at2"/>
<dbReference type="InterPro" id="IPR016181">
    <property type="entry name" value="Acyl_CoA_acyltransferase"/>
</dbReference>
<dbReference type="GO" id="GO:0016747">
    <property type="term" value="F:acyltransferase activity, transferring groups other than amino-acyl groups"/>
    <property type="evidence" value="ECO:0007669"/>
    <property type="project" value="InterPro"/>
</dbReference>
<name>A0A2P1PQE3_9GAMM</name>
<dbReference type="AlphaFoldDB" id="A0A2P1PQE3"/>
<dbReference type="InterPro" id="IPR057691">
    <property type="entry name" value="DUF7931"/>
</dbReference>
<reference evidence="4 5" key="2">
    <citation type="submission" date="2018-03" db="EMBL/GenBank/DDBJ databases">
        <authorList>
            <person name="Keele B.F."/>
        </authorList>
    </citation>
    <scope>NUCLEOTIDE SEQUENCE [LARGE SCALE GENOMIC DNA]</scope>
    <source>
        <strain evidence="4 5">D13</strain>
    </source>
</reference>
<gene>
    <name evidence="4" type="ORF">C7S18_07455</name>
</gene>
<dbReference type="Proteomes" id="UP000241074">
    <property type="component" value="Chromosome"/>
</dbReference>
<dbReference type="Pfam" id="PF13673">
    <property type="entry name" value="Acetyltransf_10"/>
    <property type="match status" value="1"/>
</dbReference>
<proteinExistence type="predicted"/>
<evidence type="ECO:0000256" key="1">
    <source>
        <dbReference type="ARBA" id="ARBA00022679"/>
    </source>
</evidence>
<accession>A0A2P1PQE3</accession>
<dbReference type="KEGG" id="xba:C7S18_07455"/>
<dbReference type="RefSeq" id="WP_106890963.1">
    <property type="nucleotide sequence ID" value="NZ_CP027860.1"/>
</dbReference>
<dbReference type="PANTHER" id="PTHR43877">
    <property type="entry name" value="AMINOALKYLPHOSPHONATE N-ACETYLTRANSFERASE-RELATED-RELATED"/>
    <property type="match status" value="1"/>
</dbReference>
<dbReference type="EMBL" id="CP027860">
    <property type="protein sequence ID" value="AVP97038.1"/>
    <property type="molecule type" value="Genomic_DNA"/>
</dbReference>
<evidence type="ECO:0000259" key="3">
    <source>
        <dbReference type="PROSITE" id="PS51186"/>
    </source>
</evidence>
<keyword evidence="5" id="KW-1185">Reference proteome</keyword>
<dbReference type="PANTHER" id="PTHR43877:SF1">
    <property type="entry name" value="ACETYLTRANSFERASE"/>
    <property type="match status" value="1"/>
</dbReference>
<keyword evidence="2" id="KW-0012">Acyltransferase</keyword>
<dbReference type="CDD" id="cd04301">
    <property type="entry name" value="NAT_SF"/>
    <property type="match status" value="1"/>
</dbReference>
<dbReference type="InterPro" id="IPR050832">
    <property type="entry name" value="Bact_Acetyltransf"/>
</dbReference>
<organism evidence="4 5">
    <name type="scientific">Ahniella affigens</name>
    <dbReference type="NCBI Taxonomy" id="2021234"/>
    <lineage>
        <taxon>Bacteria</taxon>
        <taxon>Pseudomonadati</taxon>
        <taxon>Pseudomonadota</taxon>
        <taxon>Gammaproteobacteria</taxon>
        <taxon>Lysobacterales</taxon>
        <taxon>Rhodanobacteraceae</taxon>
        <taxon>Ahniella</taxon>
    </lineage>
</organism>
<evidence type="ECO:0000256" key="2">
    <source>
        <dbReference type="ARBA" id="ARBA00023315"/>
    </source>
</evidence>
<sequence>MSPRTFQLRDADYQADFPALQSIREPVFITEQQFPLAEEWDALDPLSRHVLAIDADGKPIATGRLTPEHKIGRMAVLPAWRGAGVGLAIVQRLIDIARELGYESVSLHSQMHAIPFYQRAGFVAEGEPFDECGAPHQNMRLPLKAANLPGKVLQVDRAASVRAAAIEIAKSARHGLCLASRELEFELYDDETFIEALKAVALSGRGALVRLLIDDVRLALERDHRLIQLAQRLSSKIEVRRPNPEYAGNDRPALLLNDQGGWLKRQDPSRYDGEYALNDRPRLRELQLAFDRLWERAEPETRIRALKM</sequence>
<protein>
    <submittedName>
        <fullName evidence="4">GNAT family N-acetyltransferase</fullName>
    </submittedName>
</protein>
<dbReference type="PROSITE" id="PS51186">
    <property type="entry name" value="GNAT"/>
    <property type="match status" value="1"/>
</dbReference>
<reference evidence="4 5" key="1">
    <citation type="submission" date="2018-03" db="EMBL/GenBank/DDBJ databases">
        <title>Ahniella affigens gen. nov., sp. nov., a gammaproteobacterium isolated from sandy soil near a stream.</title>
        <authorList>
            <person name="Ko Y."/>
            <person name="Kim J.-H."/>
        </authorList>
    </citation>
    <scope>NUCLEOTIDE SEQUENCE [LARGE SCALE GENOMIC DNA]</scope>
    <source>
        <strain evidence="4 5">D13</strain>
    </source>
</reference>
<evidence type="ECO:0000313" key="4">
    <source>
        <dbReference type="EMBL" id="AVP97038.1"/>
    </source>
</evidence>
<dbReference type="InterPro" id="IPR000182">
    <property type="entry name" value="GNAT_dom"/>
</dbReference>
<keyword evidence="1 4" id="KW-0808">Transferase</keyword>